<evidence type="ECO:0000313" key="2">
    <source>
        <dbReference type="EMBL" id="CAE8623918.1"/>
    </source>
</evidence>
<evidence type="ECO:0000256" key="1">
    <source>
        <dbReference type="SAM" id="MobiDB-lite"/>
    </source>
</evidence>
<keyword evidence="3" id="KW-1185">Reference proteome</keyword>
<reference evidence="2" key="1">
    <citation type="submission" date="2021-02" db="EMBL/GenBank/DDBJ databases">
        <authorList>
            <person name="Dougan E. K."/>
            <person name="Rhodes N."/>
            <person name="Thang M."/>
            <person name="Chan C."/>
        </authorList>
    </citation>
    <scope>NUCLEOTIDE SEQUENCE</scope>
</reference>
<dbReference type="Proteomes" id="UP000654075">
    <property type="component" value="Unassembled WGS sequence"/>
</dbReference>
<sequence length="122" mass="12771">MDLAGVLGPLPLPPLATRWRATAPLSEPPRCTSRTASASSSSAWESPIYRSASALGAFAASTSLLAVLSASSAARRRRLSGHGRAEVCARMAEVAGVKRAEDQKLNGKTGLPRGHKPGTWYT</sequence>
<organism evidence="2 3">
    <name type="scientific">Polarella glacialis</name>
    <name type="common">Dinoflagellate</name>
    <dbReference type="NCBI Taxonomy" id="89957"/>
    <lineage>
        <taxon>Eukaryota</taxon>
        <taxon>Sar</taxon>
        <taxon>Alveolata</taxon>
        <taxon>Dinophyceae</taxon>
        <taxon>Suessiales</taxon>
        <taxon>Suessiaceae</taxon>
        <taxon>Polarella</taxon>
    </lineage>
</organism>
<dbReference type="AlphaFoldDB" id="A0A813GAW1"/>
<proteinExistence type="predicted"/>
<accession>A0A813GAW1</accession>
<name>A0A813GAW1_POLGL</name>
<feature type="region of interest" description="Disordered" evidence="1">
    <location>
        <begin position="101"/>
        <end position="122"/>
    </location>
</feature>
<feature type="non-terminal residue" evidence="2">
    <location>
        <position position="122"/>
    </location>
</feature>
<evidence type="ECO:0000313" key="3">
    <source>
        <dbReference type="Proteomes" id="UP000654075"/>
    </source>
</evidence>
<protein>
    <submittedName>
        <fullName evidence="2">Uncharacterized protein</fullName>
    </submittedName>
</protein>
<comment type="caution">
    <text evidence="2">The sequence shown here is derived from an EMBL/GenBank/DDBJ whole genome shotgun (WGS) entry which is preliminary data.</text>
</comment>
<dbReference type="EMBL" id="CAJNNV010028262">
    <property type="protein sequence ID" value="CAE8623918.1"/>
    <property type="molecule type" value="Genomic_DNA"/>
</dbReference>
<gene>
    <name evidence="2" type="ORF">PGLA1383_LOCUS41122</name>
</gene>